<comment type="caution">
    <text evidence="1">The sequence shown here is derived from an EMBL/GenBank/DDBJ whole genome shotgun (WGS) entry which is preliminary data.</text>
</comment>
<evidence type="ECO:0000313" key="1">
    <source>
        <dbReference type="EMBL" id="KAJ1142032.1"/>
    </source>
</evidence>
<dbReference type="EMBL" id="JANPWB010000010">
    <property type="protein sequence ID" value="KAJ1142032.1"/>
    <property type="molecule type" value="Genomic_DNA"/>
</dbReference>
<gene>
    <name evidence="1" type="ORF">NDU88_008360</name>
</gene>
<sequence length="157" mass="16429">MLYNKAGAADTAVPCASHQVYIMFYSEGTVKGLSTLATRARYRAVPKYGTRTHAPVREPAGNPPCSEGVYTPHAQHQGRRTAAAPYLTGCVLTAAVEGACTIAGWATYTLPSSAALLPPWSPVTRLQCEGPSTGMTPEGVSHGACGDPNLMTLRPAP</sequence>
<dbReference type="AlphaFoldDB" id="A0AAV7QNA6"/>
<reference evidence="1" key="1">
    <citation type="journal article" date="2022" name="bioRxiv">
        <title>Sequencing and chromosome-scale assembly of the giantPleurodeles waltlgenome.</title>
        <authorList>
            <person name="Brown T."/>
            <person name="Elewa A."/>
            <person name="Iarovenko S."/>
            <person name="Subramanian E."/>
            <person name="Araus A.J."/>
            <person name="Petzold A."/>
            <person name="Susuki M."/>
            <person name="Suzuki K.-i.T."/>
            <person name="Hayashi T."/>
            <person name="Toyoda A."/>
            <person name="Oliveira C."/>
            <person name="Osipova E."/>
            <person name="Leigh N.D."/>
            <person name="Simon A."/>
            <person name="Yun M.H."/>
        </authorList>
    </citation>
    <scope>NUCLEOTIDE SEQUENCE</scope>
    <source>
        <strain evidence="1">20211129_DDA</strain>
        <tissue evidence="1">Liver</tissue>
    </source>
</reference>
<accession>A0AAV7QNA6</accession>
<keyword evidence="2" id="KW-1185">Reference proteome</keyword>
<evidence type="ECO:0000313" key="2">
    <source>
        <dbReference type="Proteomes" id="UP001066276"/>
    </source>
</evidence>
<organism evidence="1 2">
    <name type="scientific">Pleurodeles waltl</name>
    <name type="common">Iberian ribbed newt</name>
    <dbReference type="NCBI Taxonomy" id="8319"/>
    <lineage>
        <taxon>Eukaryota</taxon>
        <taxon>Metazoa</taxon>
        <taxon>Chordata</taxon>
        <taxon>Craniata</taxon>
        <taxon>Vertebrata</taxon>
        <taxon>Euteleostomi</taxon>
        <taxon>Amphibia</taxon>
        <taxon>Batrachia</taxon>
        <taxon>Caudata</taxon>
        <taxon>Salamandroidea</taxon>
        <taxon>Salamandridae</taxon>
        <taxon>Pleurodelinae</taxon>
        <taxon>Pleurodeles</taxon>
    </lineage>
</organism>
<dbReference type="Proteomes" id="UP001066276">
    <property type="component" value="Chromosome 6"/>
</dbReference>
<name>A0AAV7QNA6_PLEWA</name>
<proteinExistence type="predicted"/>
<protein>
    <submittedName>
        <fullName evidence="1">Uncharacterized protein</fullName>
    </submittedName>
</protein>